<sequence length="169" mass="19231">MVYPIRFVIVLILLVSNPMIITAKEMKYNDNSITVQEIKKKVDFKVVTPNKVPNDWTLEIKTYSWEGKGDFNQIGLHYMNSTDTKLMVAIGQSKEDSSYGVPKSTLTQQVDINGIKGYFSEWGNSGELDHKGEDILGGLLCWKKDGTYIQMESSRISKKQMIDIARLMK</sequence>
<gene>
    <name evidence="2" type="ORF">ACFSUL_14175</name>
</gene>
<dbReference type="Proteomes" id="UP001597506">
    <property type="component" value="Unassembled WGS sequence"/>
</dbReference>
<dbReference type="InterPro" id="IPR025377">
    <property type="entry name" value="DUF4367"/>
</dbReference>
<proteinExistence type="predicted"/>
<evidence type="ECO:0000313" key="3">
    <source>
        <dbReference type="Proteomes" id="UP001597506"/>
    </source>
</evidence>
<dbReference type="RefSeq" id="WP_377936463.1">
    <property type="nucleotide sequence ID" value="NZ_JBHUMF010000031.1"/>
</dbReference>
<protein>
    <submittedName>
        <fullName evidence="2">DUF4367 domain-containing protein</fullName>
    </submittedName>
</protein>
<evidence type="ECO:0000259" key="1">
    <source>
        <dbReference type="Pfam" id="PF14285"/>
    </source>
</evidence>
<keyword evidence="3" id="KW-1185">Reference proteome</keyword>
<accession>A0ABW5RTU8</accession>
<feature type="domain" description="DUF4367" evidence="1">
    <location>
        <begin position="47"/>
        <end position="166"/>
    </location>
</feature>
<organism evidence="2 3">
    <name type="scientific">Bacillus seohaeanensis</name>
    <dbReference type="NCBI Taxonomy" id="284580"/>
    <lineage>
        <taxon>Bacteria</taxon>
        <taxon>Bacillati</taxon>
        <taxon>Bacillota</taxon>
        <taxon>Bacilli</taxon>
        <taxon>Bacillales</taxon>
        <taxon>Bacillaceae</taxon>
        <taxon>Bacillus</taxon>
    </lineage>
</organism>
<evidence type="ECO:0000313" key="2">
    <source>
        <dbReference type="EMBL" id="MFD2681884.1"/>
    </source>
</evidence>
<reference evidence="3" key="1">
    <citation type="journal article" date="2019" name="Int. J. Syst. Evol. Microbiol.">
        <title>The Global Catalogue of Microorganisms (GCM) 10K type strain sequencing project: providing services to taxonomists for standard genome sequencing and annotation.</title>
        <authorList>
            <consortium name="The Broad Institute Genomics Platform"/>
            <consortium name="The Broad Institute Genome Sequencing Center for Infectious Disease"/>
            <person name="Wu L."/>
            <person name="Ma J."/>
        </authorList>
    </citation>
    <scope>NUCLEOTIDE SEQUENCE [LARGE SCALE GENOMIC DNA]</scope>
    <source>
        <strain evidence="3">KCTC 3913</strain>
    </source>
</reference>
<dbReference type="Pfam" id="PF14285">
    <property type="entry name" value="DUF4367"/>
    <property type="match status" value="1"/>
</dbReference>
<comment type="caution">
    <text evidence="2">The sequence shown here is derived from an EMBL/GenBank/DDBJ whole genome shotgun (WGS) entry which is preliminary data.</text>
</comment>
<dbReference type="EMBL" id="JBHUMF010000031">
    <property type="protein sequence ID" value="MFD2681884.1"/>
    <property type="molecule type" value="Genomic_DNA"/>
</dbReference>
<name>A0ABW5RTU8_9BACI</name>